<gene>
    <name evidence="2" type="ORF">HY29_03325</name>
</gene>
<dbReference type="Proteomes" id="UP000027037">
    <property type="component" value="Unassembled WGS sequence"/>
</dbReference>
<evidence type="ECO:0000256" key="1">
    <source>
        <dbReference type="SAM" id="SignalP"/>
    </source>
</evidence>
<dbReference type="EMBL" id="AWFF01000043">
    <property type="protein sequence ID" value="KCZ54118.1"/>
    <property type="molecule type" value="Genomic_DNA"/>
</dbReference>
<name>A0A062U8Q2_9PROT</name>
<evidence type="ECO:0000313" key="2">
    <source>
        <dbReference type="EMBL" id="KCZ54118.1"/>
    </source>
</evidence>
<comment type="caution">
    <text evidence="2">The sequence shown here is derived from an EMBL/GenBank/DDBJ whole genome shotgun (WGS) entry which is preliminary data.</text>
</comment>
<keyword evidence="1" id="KW-0732">Signal</keyword>
<dbReference type="AlphaFoldDB" id="A0A062U8Q2"/>
<dbReference type="STRING" id="1280946.HY29_03325"/>
<organism evidence="2 3">
    <name type="scientific">Hyphomonas beringensis</name>
    <dbReference type="NCBI Taxonomy" id="1280946"/>
    <lineage>
        <taxon>Bacteria</taxon>
        <taxon>Pseudomonadati</taxon>
        <taxon>Pseudomonadota</taxon>
        <taxon>Alphaproteobacteria</taxon>
        <taxon>Hyphomonadales</taxon>
        <taxon>Hyphomonadaceae</taxon>
        <taxon>Hyphomonas</taxon>
    </lineage>
</organism>
<keyword evidence="3" id="KW-1185">Reference proteome</keyword>
<feature type="chain" id="PRO_5001614914" description="DUF4136 domain-containing protein" evidence="1">
    <location>
        <begin position="25"/>
        <end position="208"/>
    </location>
</feature>
<dbReference type="OrthoDB" id="8900715at2"/>
<dbReference type="RefSeq" id="WP_034796869.1">
    <property type="nucleotide sequence ID" value="NZ_AWFF01000043.1"/>
</dbReference>
<protein>
    <recommendedName>
        <fullName evidence="4">DUF4136 domain-containing protein</fullName>
    </recommendedName>
</protein>
<dbReference type="PROSITE" id="PS51257">
    <property type="entry name" value="PROKAR_LIPOPROTEIN"/>
    <property type="match status" value="1"/>
</dbReference>
<evidence type="ECO:0000313" key="3">
    <source>
        <dbReference type="Proteomes" id="UP000027037"/>
    </source>
</evidence>
<sequence length="208" mass="21574">MARFGKRVLTALTLCLLMAGCASSPSGRGKADLAPPPEGSVLYLPPLAEITLVTASGLREPRADWSETAAINLADALQDAVGEARTAYSDAGEAEAERLASAAETSGPIAPDITRDQTSPSDLVALIVAKADVESSASRLVQGSLGVIFGGVPGPDGVEQTARLTLYDRTTGEAVWTYEVTGVDPRDAKAAKRLILELLGPLKLDTES</sequence>
<feature type="signal peptide" evidence="1">
    <location>
        <begin position="1"/>
        <end position="24"/>
    </location>
</feature>
<accession>A0A062U8Q2</accession>
<reference evidence="2 3" key="1">
    <citation type="journal article" date="2014" name="Antonie Van Leeuwenhoek">
        <title>Hyphomonas beringensis sp. nov. and Hyphomonas chukchiensis sp. nov., isolated from surface seawater of the Bering Sea and Chukchi Sea.</title>
        <authorList>
            <person name="Li C."/>
            <person name="Lai Q."/>
            <person name="Li G."/>
            <person name="Dong C."/>
            <person name="Wang J."/>
            <person name="Liao Y."/>
            <person name="Shao Z."/>
        </authorList>
    </citation>
    <scope>NUCLEOTIDE SEQUENCE [LARGE SCALE GENOMIC DNA]</scope>
    <source>
        <strain evidence="2 3">25B14_1</strain>
    </source>
</reference>
<evidence type="ECO:0008006" key="4">
    <source>
        <dbReference type="Google" id="ProtNLM"/>
    </source>
</evidence>
<proteinExistence type="predicted"/>
<dbReference type="PATRIC" id="fig|1280946.3.peg.2289"/>